<dbReference type="InterPro" id="IPR002397">
    <property type="entry name" value="Cyt_P450_B"/>
</dbReference>
<dbReference type="InterPro" id="IPR001128">
    <property type="entry name" value="Cyt_P450"/>
</dbReference>
<evidence type="ECO:0000256" key="5">
    <source>
        <dbReference type="ARBA" id="ARBA00023002"/>
    </source>
</evidence>
<keyword evidence="10" id="KW-1185">Reference proteome</keyword>
<evidence type="ECO:0000256" key="4">
    <source>
        <dbReference type="ARBA" id="ARBA00022723"/>
    </source>
</evidence>
<name>A0A1X2DFK5_9MYCO</name>
<evidence type="ECO:0000256" key="8">
    <source>
        <dbReference type="RuleBase" id="RU000461"/>
    </source>
</evidence>
<sequence length="409" mass="45675">MTVGTEEFNADQHRYYDWMRRNAPVYRGRLALRPPDQDVYFVSRYQDCLNLVTDPRICRVAEDGAHGETSVLPKAIRTLTTGTMVYQDDPAHMRLRRLVSRQFTPRAIARLADRVETITRGVLDRLKPGQRIDLQQAYARPIPTAVISEMVGIPERDRSTFYHYIDLLFEVMLGHQGDLEGTAKQMDGFVDYLRNLIEQRRADPAPATGVDIISGLIHAGVDGLSHDERLSDDDVIAMVFLLITGDYQTTPNLITNGVATLLTYPEQLGLLRQRPELIEGAVEEILRYSGTVGSTEATTFAAEDITLHGVTIPRGAMVTPLLTSANRDPAVFENPNRFDITRSPNNHLAFSRGSHFCLGSHLARLETRIAIGNLIARFPNLKLAVAPNELRLAPLPLLNRYDAVPVVLG</sequence>
<keyword evidence="5 8" id="KW-0560">Oxidoreductase</keyword>
<proteinExistence type="inferred from homology"/>
<comment type="cofactor">
    <cofactor evidence="1">
        <name>heme</name>
        <dbReference type="ChEBI" id="CHEBI:30413"/>
    </cofactor>
</comment>
<dbReference type="Gene3D" id="1.10.630.10">
    <property type="entry name" value="Cytochrome P450"/>
    <property type="match status" value="1"/>
</dbReference>
<dbReference type="GO" id="GO:0016705">
    <property type="term" value="F:oxidoreductase activity, acting on paired donors, with incorporation or reduction of molecular oxygen"/>
    <property type="evidence" value="ECO:0007669"/>
    <property type="project" value="InterPro"/>
</dbReference>
<dbReference type="PANTHER" id="PTHR46696">
    <property type="entry name" value="P450, PUTATIVE (EUROFUNG)-RELATED"/>
    <property type="match status" value="1"/>
</dbReference>
<evidence type="ECO:0008006" key="11">
    <source>
        <dbReference type="Google" id="ProtNLM"/>
    </source>
</evidence>
<evidence type="ECO:0000256" key="6">
    <source>
        <dbReference type="ARBA" id="ARBA00023004"/>
    </source>
</evidence>
<dbReference type="CDD" id="cd11029">
    <property type="entry name" value="CYP107-like"/>
    <property type="match status" value="1"/>
</dbReference>
<dbReference type="FunFam" id="1.10.630.10:FF:000018">
    <property type="entry name" value="Cytochrome P450 monooxygenase"/>
    <property type="match status" value="1"/>
</dbReference>
<dbReference type="GO" id="GO:0004497">
    <property type="term" value="F:monooxygenase activity"/>
    <property type="evidence" value="ECO:0007669"/>
    <property type="project" value="UniProtKB-KW"/>
</dbReference>
<dbReference type="GO" id="GO:0020037">
    <property type="term" value="F:heme binding"/>
    <property type="evidence" value="ECO:0007669"/>
    <property type="project" value="InterPro"/>
</dbReference>
<comment type="caution">
    <text evidence="9">The sequence shown here is derived from an EMBL/GenBank/DDBJ whole genome shotgun (WGS) entry which is preliminary data.</text>
</comment>
<protein>
    <recommendedName>
        <fullName evidence="11">Cytochrome</fullName>
    </recommendedName>
</protein>
<dbReference type="RefSeq" id="WP_085248974.1">
    <property type="nucleotide sequence ID" value="NZ_CAJMWJ010000001.1"/>
</dbReference>
<dbReference type="GeneID" id="93494253"/>
<dbReference type="SUPFAM" id="SSF48264">
    <property type="entry name" value="Cytochrome P450"/>
    <property type="match status" value="1"/>
</dbReference>
<dbReference type="OrthoDB" id="142769at2"/>
<dbReference type="GO" id="GO:0005506">
    <property type="term" value="F:iron ion binding"/>
    <property type="evidence" value="ECO:0007669"/>
    <property type="project" value="InterPro"/>
</dbReference>
<comment type="similarity">
    <text evidence="2 8">Belongs to the cytochrome P450 family.</text>
</comment>
<evidence type="ECO:0000313" key="10">
    <source>
        <dbReference type="Proteomes" id="UP000193087"/>
    </source>
</evidence>
<dbReference type="Proteomes" id="UP000193087">
    <property type="component" value="Unassembled WGS sequence"/>
</dbReference>
<dbReference type="PROSITE" id="PS00086">
    <property type="entry name" value="CYTOCHROME_P450"/>
    <property type="match status" value="1"/>
</dbReference>
<reference evidence="9 10" key="1">
    <citation type="submission" date="2016-01" db="EMBL/GenBank/DDBJ databases">
        <title>The new phylogeny of the genus Mycobacterium.</title>
        <authorList>
            <person name="Tarcisio F."/>
            <person name="Conor M."/>
            <person name="Antonella G."/>
            <person name="Elisabetta G."/>
            <person name="Giulia F.S."/>
            <person name="Sara T."/>
            <person name="Anna F."/>
            <person name="Clotilde B."/>
            <person name="Roberto B."/>
            <person name="Veronica D.S."/>
            <person name="Fabio R."/>
            <person name="Monica P."/>
            <person name="Olivier J."/>
            <person name="Enrico T."/>
            <person name="Nicola S."/>
        </authorList>
    </citation>
    <scope>NUCLEOTIDE SEQUENCE [LARGE SCALE GENOMIC DNA]</scope>
    <source>
        <strain evidence="9 10">DSM 45176</strain>
    </source>
</reference>
<evidence type="ECO:0000256" key="7">
    <source>
        <dbReference type="ARBA" id="ARBA00023033"/>
    </source>
</evidence>
<keyword evidence="6 8" id="KW-0408">Iron</keyword>
<dbReference type="Pfam" id="PF00067">
    <property type="entry name" value="p450"/>
    <property type="match status" value="1"/>
</dbReference>
<keyword evidence="3 8" id="KW-0349">Heme</keyword>
<dbReference type="EMBL" id="LQPQ01000020">
    <property type="protein sequence ID" value="ORW86810.1"/>
    <property type="molecule type" value="Genomic_DNA"/>
</dbReference>
<evidence type="ECO:0000256" key="3">
    <source>
        <dbReference type="ARBA" id="ARBA00022617"/>
    </source>
</evidence>
<accession>A0A1X2DFK5</accession>
<keyword evidence="4 8" id="KW-0479">Metal-binding</keyword>
<evidence type="ECO:0000313" key="9">
    <source>
        <dbReference type="EMBL" id="ORW86810.1"/>
    </source>
</evidence>
<evidence type="ECO:0000256" key="2">
    <source>
        <dbReference type="ARBA" id="ARBA00010617"/>
    </source>
</evidence>
<dbReference type="AlphaFoldDB" id="A0A1X2DFK5"/>
<dbReference type="PRINTS" id="PR00359">
    <property type="entry name" value="BP450"/>
</dbReference>
<dbReference type="STRING" id="486698.AWC22_10525"/>
<evidence type="ECO:0000256" key="1">
    <source>
        <dbReference type="ARBA" id="ARBA00001971"/>
    </source>
</evidence>
<organism evidence="9 10">
    <name type="scientific">Mycobacterium riyadhense</name>
    <dbReference type="NCBI Taxonomy" id="486698"/>
    <lineage>
        <taxon>Bacteria</taxon>
        <taxon>Bacillati</taxon>
        <taxon>Actinomycetota</taxon>
        <taxon>Actinomycetes</taxon>
        <taxon>Mycobacteriales</taxon>
        <taxon>Mycobacteriaceae</taxon>
        <taxon>Mycobacterium</taxon>
    </lineage>
</organism>
<dbReference type="InterPro" id="IPR036396">
    <property type="entry name" value="Cyt_P450_sf"/>
</dbReference>
<dbReference type="InterPro" id="IPR017972">
    <property type="entry name" value="Cyt_P450_CS"/>
</dbReference>
<gene>
    <name evidence="9" type="ORF">AWC22_10525</name>
</gene>
<keyword evidence="7 8" id="KW-0503">Monooxygenase</keyword>
<dbReference type="PANTHER" id="PTHR46696:SF1">
    <property type="entry name" value="CYTOCHROME P450 YJIB-RELATED"/>
    <property type="match status" value="1"/>
</dbReference>